<proteinExistence type="predicted"/>
<evidence type="ECO:0000313" key="1">
    <source>
        <dbReference type="EMBL" id="QJA62544.1"/>
    </source>
</evidence>
<dbReference type="EMBL" id="MT141474">
    <property type="protein sequence ID" value="QJA62544.1"/>
    <property type="molecule type" value="Genomic_DNA"/>
</dbReference>
<accession>A0A6M3IYZ4</accession>
<sequence length="350" mass="38748">MLTLTEQMDKLTRTAWVKSNANLMRMHSQLARLLFMSASRDQQKGGSIEYGLRTKRPPYKWMAGAYDTYPKAQGPNSQKGVLPWAKIVATMQISGDELMAQHGMTIQELLKKPSLSSMSSDERFVLMSIINNQIEEAQETIAEAVGDSIYNDTGSGGVGLTGLQAIIDNSTSAYAGLNYNDSAFQTDGKAGSTTYWQPIVDTNSGTNRELTLTAIGPTLRKCRRGGDAPETVVAVCDEDLWYELDILLQGSKTYVDKDASRLAKIGFDAFEWGHVSFMSDERAPANKLYVVNLNNLWLEVRPKKDENNFEGWQKPHDQDAATGSINCQLQLCCNDRHRQGLVDDLAGISD</sequence>
<protein>
    <submittedName>
        <fullName evidence="1">Putative structural protein</fullName>
    </submittedName>
</protein>
<dbReference type="NCBIfam" id="NF033394">
    <property type="entry name" value="capsid_maj_Podo"/>
    <property type="match status" value="1"/>
</dbReference>
<reference evidence="1" key="1">
    <citation type="submission" date="2020-03" db="EMBL/GenBank/DDBJ databases">
        <title>The deep terrestrial virosphere.</title>
        <authorList>
            <person name="Holmfeldt K."/>
            <person name="Nilsson E."/>
            <person name="Simone D."/>
            <person name="Lopez-Fernandez M."/>
            <person name="Wu X."/>
            <person name="de Brujin I."/>
            <person name="Lundin D."/>
            <person name="Andersson A."/>
            <person name="Bertilsson S."/>
            <person name="Dopson M."/>
        </authorList>
    </citation>
    <scope>NUCLEOTIDE SEQUENCE</scope>
    <source>
        <strain evidence="1">MM415B00764</strain>
    </source>
</reference>
<name>A0A6M3IYZ4_9ZZZZ</name>
<dbReference type="AlphaFoldDB" id="A0A6M3IYZ4"/>
<dbReference type="InterPro" id="IPR049718">
    <property type="entry name" value="AKO59007-like"/>
</dbReference>
<organism evidence="1">
    <name type="scientific">viral metagenome</name>
    <dbReference type="NCBI Taxonomy" id="1070528"/>
    <lineage>
        <taxon>unclassified sequences</taxon>
        <taxon>metagenomes</taxon>
        <taxon>organismal metagenomes</taxon>
    </lineage>
</organism>
<gene>
    <name evidence="1" type="ORF">MM415B00764_0010</name>
</gene>